<evidence type="ECO:0000313" key="7">
    <source>
        <dbReference type="EMBL" id="QSQ16184.1"/>
    </source>
</evidence>
<evidence type="ECO:0000256" key="1">
    <source>
        <dbReference type="ARBA" id="ARBA00004167"/>
    </source>
</evidence>
<dbReference type="RefSeq" id="WP_206717851.1">
    <property type="nucleotide sequence ID" value="NZ_CP071091.1"/>
</dbReference>
<evidence type="ECO:0000313" key="8">
    <source>
        <dbReference type="Proteomes" id="UP000663090"/>
    </source>
</evidence>
<sequence>MSTGSSPTDWRRKRRRDSPWRLVAAVLLALVAHVAYLAIVLFTGTLSPASHERKPVSRPPTSVAVRPLTQDQWAKNRGKTDPKSKTQTTERPRLQEKKPEEKKPETRPQGQVVDLAPGNNQEAPDAKYLAEHNNRVKKETRAREQTPNYRNAMPQRTAPEAQEGADTEPTAPRIAGNNGMGNDDRPLAQGGEQFAFEVPDIHRRNEMKVKTDPTTPGGVSVKNQNESEEMTGNGKRLRIQSGTEGQQEEGSSGRMGSPGIASLMPSRAAMDKVLGAAPNDHLRDVEEGDGTLLNSREWKYASFFNRVKQSVGMHWNPNESLRLRDPTGRMYSGKDRHTLLEITLDEKGRVTDIQVEKSSGLDFLDMEAVSSFQRAQPFPNPPPGLLSDDSKVRFSFGFFLEMGGGPRMRLFRQPN</sequence>
<dbReference type="Gene3D" id="3.30.1150.10">
    <property type="match status" value="1"/>
</dbReference>
<dbReference type="Pfam" id="PF13103">
    <property type="entry name" value="TonB_2"/>
    <property type="match status" value="1"/>
</dbReference>
<keyword evidence="3" id="KW-1133">Transmembrane helix</keyword>
<dbReference type="Proteomes" id="UP000663090">
    <property type="component" value="Chromosome"/>
</dbReference>
<accession>A0ABX7NBM4</accession>
<keyword evidence="2" id="KW-0812">Transmembrane</keyword>
<evidence type="ECO:0000256" key="5">
    <source>
        <dbReference type="SAM" id="MobiDB-lite"/>
    </source>
</evidence>
<proteinExistence type="predicted"/>
<feature type="compositionally biased region" description="Basic and acidic residues" evidence="5">
    <location>
        <begin position="78"/>
        <end position="106"/>
    </location>
</feature>
<dbReference type="SUPFAM" id="SSF74653">
    <property type="entry name" value="TolA/TonB C-terminal domain"/>
    <property type="match status" value="1"/>
</dbReference>
<keyword evidence="4" id="KW-0472">Membrane</keyword>
<feature type="region of interest" description="Disordered" evidence="5">
    <location>
        <begin position="48"/>
        <end position="261"/>
    </location>
</feature>
<protein>
    <submittedName>
        <fullName evidence="7">TonB family protein</fullName>
    </submittedName>
</protein>
<evidence type="ECO:0000256" key="4">
    <source>
        <dbReference type="ARBA" id="ARBA00023136"/>
    </source>
</evidence>
<gene>
    <name evidence="7" type="ORF">JY572_09120</name>
</gene>
<dbReference type="EMBL" id="CP071091">
    <property type="protein sequence ID" value="QSQ16184.1"/>
    <property type="molecule type" value="Genomic_DNA"/>
</dbReference>
<dbReference type="NCBIfam" id="TIGR01352">
    <property type="entry name" value="tonB_Cterm"/>
    <property type="match status" value="1"/>
</dbReference>
<keyword evidence="8" id="KW-1185">Reference proteome</keyword>
<reference evidence="7 8" key="1">
    <citation type="submission" date="2021-02" db="EMBL/GenBank/DDBJ databases">
        <title>De Novo genome assembly of isolated myxobacteria.</title>
        <authorList>
            <person name="Stevens D.C."/>
        </authorList>
    </citation>
    <scope>NUCLEOTIDE SEQUENCE [LARGE SCALE GENOMIC DNA]</scope>
    <source>
        <strain evidence="7 8">SCHIC003</strain>
    </source>
</reference>
<feature type="compositionally biased region" description="Low complexity" evidence="5">
    <location>
        <begin position="240"/>
        <end position="252"/>
    </location>
</feature>
<evidence type="ECO:0000256" key="2">
    <source>
        <dbReference type="ARBA" id="ARBA00022692"/>
    </source>
</evidence>
<feature type="compositionally biased region" description="Basic and acidic residues" evidence="5">
    <location>
        <begin position="199"/>
        <end position="211"/>
    </location>
</feature>
<dbReference type="PROSITE" id="PS52015">
    <property type="entry name" value="TONB_CTD"/>
    <property type="match status" value="1"/>
</dbReference>
<dbReference type="InterPro" id="IPR006260">
    <property type="entry name" value="TonB/TolA_C"/>
</dbReference>
<name>A0ABX7NBM4_9BACT</name>
<feature type="domain" description="TonB C-terminal" evidence="6">
    <location>
        <begin position="310"/>
        <end position="409"/>
    </location>
</feature>
<organism evidence="7 8">
    <name type="scientific">Myxococcus landrumensis</name>
    <dbReference type="NCBI Taxonomy" id="2813577"/>
    <lineage>
        <taxon>Bacteria</taxon>
        <taxon>Pseudomonadati</taxon>
        <taxon>Myxococcota</taxon>
        <taxon>Myxococcia</taxon>
        <taxon>Myxococcales</taxon>
        <taxon>Cystobacterineae</taxon>
        <taxon>Myxococcaceae</taxon>
        <taxon>Myxococcus</taxon>
    </lineage>
</organism>
<evidence type="ECO:0000256" key="3">
    <source>
        <dbReference type="ARBA" id="ARBA00022989"/>
    </source>
</evidence>
<evidence type="ECO:0000259" key="6">
    <source>
        <dbReference type="PROSITE" id="PS52015"/>
    </source>
</evidence>
<feature type="compositionally biased region" description="Basic and acidic residues" evidence="5">
    <location>
        <begin position="124"/>
        <end position="144"/>
    </location>
</feature>
<comment type="subcellular location">
    <subcellularLocation>
        <location evidence="1">Membrane</location>
        <topology evidence="1">Single-pass membrane protein</topology>
    </subcellularLocation>
</comment>
<dbReference type="InterPro" id="IPR037682">
    <property type="entry name" value="TonB_C"/>
</dbReference>